<reference evidence="3 4" key="1">
    <citation type="submission" date="2019-07" db="EMBL/GenBank/DDBJ databases">
        <title>Genome sequence of 2 isolates from Red Sea Mangroves.</title>
        <authorList>
            <person name="Sefrji F."/>
            <person name="Michoud G."/>
            <person name="Merlino G."/>
            <person name="Daffonchio D."/>
        </authorList>
    </citation>
    <scope>NUCLEOTIDE SEQUENCE [LARGE SCALE GENOMIC DNA]</scope>
    <source>
        <strain evidence="3 4">R1DC41</strain>
    </source>
</reference>
<dbReference type="SUPFAM" id="SSF56300">
    <property type="entry name" value="Metallo-dependent phosphatases"/>
    <property type="match status" value="1"/>
</dbReference>
<protein>
    <submittedName>
        <fullName evidence="3">CapA family protein</fullName>
    </submittedName>
</protein>
<dbReference type="InterPro" id="IPR019079">
    <property type="entry name" value="Capsule_synth_CapA"/>
</dbReference>
<dbReference type="PANTHER" id="PTHR33393:SF13">
    <property type="entry name" value="PGA BIOSYNTHESIS PROTEIN CAPA"/>
    <property type="match status" value="1"/>
</dbReference>
<dbReference type="KEGG" id="mcui:G8O30_07680"/>
<accession>A0A7S8CEF4</accession>
<sequence length="199" mass="22500">MRRRSVSIDRNDARGRKVSFLAFSRVLPTVDWYAVGNSPGIASGYQEDRVVDIIQKEKAENDLVFVYIHWGKEKISHPEQYIRNYGKMMVDAGADAVVGSHPHVLQGVEYYKEKPIAYSLGNFLFPDYVSGLSADTGIMNFVVDDKITLEFFPYVILDNQIVGPSDTYIESQRRYLEGISYFVKAESLGNGGFVLLPKQ</sequence>
<dbReference type="InterPro" id="IPR052169">
    <property type="entry name" value="CW_Biosynth-Accessory"/>
</dbReference>
<dbReference type="EMBL" id="CP049742">
    <property type="protein sequence ID" value="QPC48404.1"/>
    <property type="molecule type" value="Genomic_DNA"/>
</dbReference>
<organism evidence="3 4">
    <name type="scientific">Mangrovibacillus cuniculi</name>
    <dbReference type="NCBI Taxonomy" id="2593652"/>
    <lineage>
        <taxon>Bacteria</taxon>
        <taxon>Bacillati</taxon>
        <taxon>Bacillota</taxon>
        <taxon>Bacilli</taxon>
        <taxon>Bacillales</taxon>
        <taxon>Bacillaceae</taxon>
        <taxon>Mangrovibacillus</taxon>
    </lineage>
</organism>
<gene>
    <name evidence="3" type="ORF">G8O30_07680</name>
</gene>
<dbReference type="AlphaFoldDB" id="A0A7S8CEF4"/>
<dbReference type="Gene3D" id="3.60.21.10">
    <property type="match status" value="1"/>
</dbReference>
<keyword evidence="4" id="KW-1185">Reference proteome</keyword>
<dbReference type="Proteomes" id="UP000593626">
    <property type="component" value="Chromosome"/>
</dbReference>
<evidence type="ECO:0000313" key="3">
    <source>
        <dbReference type="EMBL" id="QPC48404.1"/>
    </source>
</evidence>
<dbReference type="InterPro" id="IPR029052">
    <property type="entry name" value="Metallo-depent_PP-like"/>
</dbReference>
<evidence type="ECO:0000256" key="1">
    <source>
        <dbReference type="ARBA" id="ARBA00005662"/>
    </source>
</evidence>
<evidence type="ECO:0000313" key="4">
    <source>
        <dbReference type="Proteomes" id="UP000593626"/>
    </source>
</evidence>
<dbReference type="SMART" id="SM00854">
    <property type="entry name" value="PGA_cap"/>
    <property type="match status" value="1"/>
</dbReference>
<dbReference type="Pfam" id="PF09587">
    <property type="entry name" value="PGA_cap"/>
    <property type="match status" value="1"/>
</dbReference>
<proteinExistence type="inferred from homology"/>
<evidence type="ECO:0000259" key="2">
    <source>
        <dbReference type="SMART" id="SM00854"/>
    </source>
</evidence>
<name>A0A7S8CEF4_9BACI</name>
<comment type="similarity">
    <text evidence="1">Belongs to the CapA family.</text>
</comment>
<dbReference type="PANTHER" id="PTHR33393">
    <property type="entry name" value="POLYGLUTAMINE SYNTHESIS ACCESSORY PROTEIN RV0574C-RELATED"/>
    <property type="match status" value="1"/>
</dbReference>
<feature type="domain" description="Capsule synthesis protein CapA" evidence="2">
    <location>
        <begin position="6"/>
        <end position="127"/>
    </location>
</feature>